<dbReference type="AlphaFoldDB" id="A0A329SBG3"/>
<gene>
    <name evidence="2" type="ORF">PC110_g9677</name>
</gene>
<sequence length="202" mass="22269">MADIEVGVRCDCTGYRLTVNSRDRTGTPHVNRTLQDPNPEGHLRSVPTDPTCGPNEVSKQSVANLPPSEQEVAKLPNYANNPDDCKSISGYDTMIDGNVISHASGAECTEYDRSGWEYETPLLLGDNMASIYLTARPGKHSRTKHIEKKFHVSRDLVEKKELEVQHVGTNAMVADIMTKALGAVKFARFHTALEVLPPQALR</sequence>
<organism evidence="2 3">
    <name type="scientific">Phytophthora cactorum</name>
    <dbReference type="NCBI Taxonomy" id="29920"/>
    <lineage>
        <taxon>Eukaryota</taxon>
        <taxon>Sar</taxon>
        <taxon>Stramenopiles</taxon>
        <taxon>Oomycota</taxon>
        <taxon>Peronosporomycetes</taxon>
        <taxon>Peronosporales</taxon>
        <taxon>Peronosporaceae</taxon>
        <taxon>Phytophthora</taxon>
    </lineage>
</organism>
<evidence type="ECO:0000313" key="3">
    <source>
        <dbReference type="Proteomes" id="UP000251314"/>
    </source>
</evidence>
<protein>
    <submittedName>
        <fullName evidence="2">Uncharacterized protein</fullName>
    </submittedName>
</protein>
<accession>A0A329SBG3</accession>
<name>A0A329SBG3_9STRA</name>
<evidence type="ECO:0000313" key="2">
    <source>
        <dbReference type="EMBL" id="RAW33990.1"/>
    </source>
</evidence>
<reference evidence="2 3" key="1">
    <citation type="submission" date="2018-01" db="EMBL/GenBank/DDBJ databases">
        <title>Draft genome of the strawberry crown rot pathogen Phytophthora cactorum.</title>
        <authorList>
            <person name="Armitage A.D."/>
            <person name="Lysoe E."/>
            <person name="Nellist C.F."/>
            <person name="Harrison R.J."/>
            <person name="Brurberg M.B."/>
        </authorList>
    </citation>
    <scope>NUCLEOTIDE SEQUENCE [LARGE SCALE GENOMIC DNA]</scope>
    <source>
        <strain evidence="2 3">10300</strain>
    </source>
</reference>
<keyword evidence="3" id="KW-1185">Reference proteome</keyword>
<dbReference type="EMBL" id="MJFZ01000217">
    <property type="protein sequence ID" value="RAW33990.1"/>
    <property type="molecule type" value="Genomic_DNA"/>
</dbReference>
<proteinExistence type="predicted"/>
<comment type="caution">
    <text evidence="2">The sequence shown here is derived from an EMBL/GenBank/DDBJ whole genome shotgun (WGS) entry which is preliminary data.</text>
</comment>
<feature type="region of interest" description="Disordered" evidence="1">
    <location>
        <begin position="22"/>
        <end position="56"/>
    </location>
</feature>
<evidence type="ECO:0000256" key="1">
    <source>
        <dbReference type="SAM" id="MobiDB-lite"/>
    </source>
</evidence>
<dbReference type="STRING" id="29920.A0A329SBG3"/>
<dbReference type="Proteomes" id="UP000251314">
    <property type="component" value="Unassembled WGS sequence"/>
</dbReference>
<dbReference type="OrthoDB" id="123412at2759"/>
<dbReference type="CDD" id="cd09272">
    <property type="entry name" value="RNase_HI_RT_Ty1"/>
    <property type="match status" value="1"/>
</dbReference>
<dbReference type="VEuPathDB" id="FungiDB:PC110_g9677"/>